<protein>
    <submittedName>
        <fullName evidence="3">UPF0162 protein YchA</fullName>
    </submittedName>
</protein>
<dbReference type="RefSeq" id="WP_154061466.1">
    <property type="nucleotide sequence ID" value="NZ_LR217717.1"/>
</dbReference>
<sequence>MIDLNDINFSNMSLFEIMIKIIVNIRHDVSELKIMNMCTTKIHEASLFIADQLLEIKKLKKLLFLFYKNWNFGCSTTKYKLSNMIWLDKVIVSNKGNSFSLGIILIYIASQLKLTIMPIIFPTQLILKFQSLEKKIFYINPINGEILSKHTLKFWLKGNISPSTELQDSYLQESTSLIVIQKILDMLKIALIEERNIELALNVSNILLKFKPKDPYEIRDRGLIFSQLQCYHVAVSDLLYFVEQCPEDPVSDIIKMQINSIEQKKIILH</sequence>
<comment type="similarity">
    <text evidence="1">Belongs to the UPF0162 family.</text>
</comment>
<evidence type="ECO:0000313" key="4">
    <source>
        <dbReference type="Proteomes" id="UP000294349"/>
    </source>
</evidence>
<feature type="domain" description="Protein SirB1 N-terminal" evidence="2">
    <location>
        <begin position="49"/>
        <end position="184"/>
    </location>
</feature>
<dbReference type="EMBL" id="LR217717">
    <property type="protein sequence ID" value="VFP83602.1"/>
    <property type="molecule type" value="Genomic_DNA"/>
</dbReference>
<gene>
    <name evidence="3" type="primary">ychA</name>
    <name evidence="3" type="ORF">BUCILAFE3058_120</name>
</gene>
<evidence type="ECO:0000256" key="1">
    <source>
        <dbReference type="ARBA" id="ARBA00007100"/>
    </source>
</evidence>
<evidence type="ECO:0000313" key="3">
    <source>
        <dbReference type="EMBL" id="VFP83602.1"/>
    </source>
</evidence>
<dbReference type="OrthoDB" id="232498at2"/>
<dbReference type="AlphaFoldDB" id="A0A451DB92"/>
<proteinExistence type="inferred from homology"/>
<dbReference type="InterPro" id="IPR032698">
    <property type="entry name" value="SirB1_N"/>
</dbReference>
<organism evidence="3 4">
    <name type="scientific">Buchnera aphidicola</name>
    <name type="common">Cinara laricifoliae</name>
    <dbReference type="NCBI Taxonomy" id="2518977"/>
    <lineage>
        <taxon>Bacteria</taxon>
        <taxon>Pseudomonadati</taxon>
        <taxon>Pseudomonadota</taxon>
        <taxon>Gammaproteobacteria</taxon>
        <taxon>Enterobacterales</taxon>
        <taxon>Erwiniaceae</taxon>
        <taxon>Buchnera</taxon>
    </lineage>
</organism>
<reference evidence="3 4" key="1">
    <citation type="submission" date="2019-02" db="EMBL/GenBank/DDBJ databases">
        <authorList>
            <person name="Manzano-Marin A."/>
            <person name="Manzano-Marin A."/>
        </authorList>
    </citation>
    <scope>NUCLEOTIDE SEQUENCE [LARGE SCALE GENOMIC DNA]</scope>
    <source>
        <strain evidence="3 4">BuCilaricifoliae</strain>
    </source>
</reference>
<evidence type="ECO:0000259" key="2">
    <source>
        <dbReference type="Pfam" id="PF13369"/>
    </source>
</evidence>
<dbReference type="Pfam" id="PF13369">
    <property type="entry name" value="Transglut_core2"/>
    <property type="match status" value="1"/>
</dbReference>
<name>A0A451DB92_9GAMM</name>
<dbReference type="Proteomes" id="UP000294349">
    <property type="component" value="Chromosome"/>
</dbReference>
<accession>A0A451DB92</accession>
<dbReference type="Pfam" id="PF13371">
    <property type="entry name" value="TPR_9"/>
    <property type="match status" value="1"/>
</dbReference>